<dbReference type="Pfam" id="PF01430">
    <property type="entry name" value="HSP33"/>
    <property type="match status" value="1"/>
</dbReference>
<dbReference type="SUPFAM" id="SSF64397">
    <property type="entry name" value="Hsp33 domain"/>
    <property type="match status" value="1"/>
</dbReference>
<dbReference type="Proteomes" id="UP000773462">
    <property type="component" value="Unassembled WGS sequence"/>
</dbReference>
<dbReference type="EMBL" id="JAGGLV010000007">
    <property type="protein sequence ID" value="MBP2112381.1"/>
    <property type="molecule type" value="Genomic_DNA"/>
</dbReference>
<evidence type="ECO:0000313" key="1">
    <source>
        <dbReference type="EMBL" id="MBP2112381.1"/>
    </source>
</evidence>
<dbReference type="Gene3D" id="3.55.30.10">
    <property type="entry name" value="Hsp33 domain"/>
    <property type="match status" value="1"/>
</dbReference>
<sequence length="212" mass="23474">MNNIIRMLSVNQDFRMAVADTRQIAAKALNTFTGTASMRSLLQEIITNCALFSSINDAPSKISFSFRLSQGVSIFCQITDAKFTMEYSAEIIKFDGTAADLFDFRSVVSITTGNWETGIHTSTVEAHMDSVVMLFSHFTVQSEQLPSHIILGEDNASRGILMQPLPFADNKLMGKAAYEVVHQVKELGQLPWVQIPGKLSYLAKVISENTIE</sequence>
<evidence type="ECO:0000313" key="2">
    <source>
        <dbReference type="Proteomes" id="UP000773462"/>
    </source>
</evidence>
<accession>A0ABS4NQQ0</accession>
<gene>
    <name evidence="1" type="ORF">J2Z70_002535</name>
</gene>
<comment type="caution">
    <text evidence="1">The sequence shown here is derived from an EMBL/GenBank/DDBJ whole genome shotgun (WGS) entry which is preliminary data.</text>
</comment>
<dbReference type="InterPro" id="IPR000397">
    <property type="entry name" value="Heat_shock_Hsp33"/>
</dbReference>
<name>A0ABS4NQQ0_9BACL</name>
<dbReference type="RefSeq" id="WP_209873208.1">
    <property type="nucleotide sequence ID" value="NZ_JAGGLV010000007.1"/>
</dbReference>
<reference evidence="1 2" key="1">
    <citation type="submission" date="2021-03" db="EMBL/GenBank/DDBJ databases">
        <title>Genomic Encyclopedia of Type Strains, Phase IV (KMG-IV): sequencing the most valuable type-strain genomes for metagenomic binning, comparative biology and taxonomic classification.</title>
        <authorList>
            <person name="Goeker M."/>
        </authorList>
    </citation>
    <scope>NUCLEOTIDE SEQUENCE [LARGE SCALE GENOMIC DNA]</scope>
    <source>
        <strain evidence="1 2">DSM 101953</strain>
    </source>
</reference>
<proteinExistence type="predicted"/>
<dbReference type="InterPro" id="IPR016153">
    <property type="entry name" value="Heat_shock_Hsp33_N"/>
</dbReference>
<protein>
    <submittedName>
        <fullName evidence="1">Redox-regulated HSP33 family molecular chaperone</fullName>
    </submittedName>
</protein>
<organism evidence="1 2">
    <name type="scientific">Paenibacillus silagei</name>
    <dbReference type="NCBI Taxonomy" id="1670801"/>
    <lineage>
        <taxon>Bacteria</taxon>
        <taxon>Bacillati</taxon>
        <taxon>Bacillota</taxon>
        <taxon>Bacilli</taxon>
        <taxon>Bacillales</taxon>
        <taxon>Paenibacillaceae</taxon>
        <taxon>Paenibacillus</taxon>
    </lineage>
</organism>
<keyword evidence="2" id="KW-1185">Reference proteome</keyword>